<organism evidence="2 3">
    <name type="scientific">Candidatus Gottesmanbacteria bacterium RBG_13_45_10</name>
    <dbReference type="NCBI Taxonomy" id="1798370"/>
    <lineage>
        <taxon>Bacteria</taxon>
        <taxon>Candidatus Gottesmaniibacteriota</taxon>
    </lineage>
</organism>
<dbReference type="AlphaFoldDB" id="A0A1F5ZH13"/>
<dbReference type="InterPro" id="IPR043734">
    <property type="entry name" value="DUF5678"/>
</dbReference>
<dbReference type="EMBL" id="MFIZ01000024">
    <property type="protein sequence ID" value="OGG11604.1"/>
    <property type="molecule type" value="Genomic_DNA"/>
</dbReference>
<evidence type="ECO:0000313" key="2">
    <source>
        <dbReference type="EMBL" id="OGG11604.1"/>
    </source>
</evidence>
<proteinExistence type="predicted"/>
<sequence>MNAIDLTIPLSKYKSGWVAVNEDKKEIVAHAKTFSEITQKVKKLKNIVLIPASDNYFGFITNVNG</sequence>
<accession>A0A1F5ZH13</accession>
<protein>
    <recommendedName>
        <fullName evidence="1">DUF5678 domain-containing protein</fullName>
    </recommendedName>
</protein>
<dbReference type="Proteomes" id="UP000177268">
    <property type="component" value="Unassembled WGS sequence"/>
</dbReference>
<feature type="domain" description="DUF5678" evidence="1">
    <location>
        <begin position="10"/>
        <end position="50"/>
    </location>
</feature>
<reference evidence="2 3" key="1">
    <citation type="journal article" date="2016" name="Nat. Commun.">
        <title>Thousands of microbial genomes shed light on interconnected biogeochemical processes in an aquifer system.</title>
        <authorList>
            <person name="Anantharaman K."/>
            <person name="Brown C.T."/>
            <person name="Hug L.A."/>
            <person name="Sharon I."/>
            <person name="Castelle C.J."/>
            <person name="Probst A.J."/>
            <person name="Thomas B.C."/>
            <person name="Singh A."/>
            <person name="Wilkins M.J."/>
            <person name="Karaoz U."/>
            <person name="Brodie E.L."/>
            <person name="Williams K.H."/>
            <person name="Hubbard S.S."/>
            <person name="Banfield J.F."/>
        </authorList>
    </citation>
    <scope>NUCLEOTIDE SEQUENCE [LARGE SCALE GENOMIC DNA]</scope>
</reference>
<evidence type="ECO:0000259" key="1">
    <source>
        <dbReference type="Pfam" id="PF18929"/>
    </source>
</evidence>
<name>A0A1F5ZH13_9BACT</name>
<comment type="caution">
    <text evidence="2">The sequence shown here is derived from an EMBL/GenBank/DDBJ whole genome shotgun (WGS) entry which is preliminary data.</text>
</comment>
<gene>
    <name evidence="2" type="ORF">A2Z00_05250</name>
</gene>
<dbReference type="Pfam" id="PF18929">
    <property type="entry name" value="DUF5678"/>
    <property type="match status" value="1"/>
</dbReference>
<evidence type="ECO:0000313" key="3">
    <source>
        <dbReference type="Proteomes" id="UP000177268"/>
    </source>
</evidence>